<dbReference type="EC" id="2.8.1.12" evidence="3"/>
<dbReference type="Pfam" id="PF02391">
    <property type="entry name" value="MoaE"/>
    <property type="match status" value="1"/>
</dbReference>
<dbReference type="Gene3D" id="3.90.1170.40">
    <property type="entry name" value="Molybdopterin biosynthesis MoaE subunit"/>
    <property type="match status" value="1"/>
</dbReference>
<evidence type="ECO:0000313" key="12">
    <source>
        <dbReference type="EMBL" id="WAJ70019.1"/>
    </source>
</evidence>
<evidence type="ECO:0000256" key="3">
    <source>
        <dbReference type="ARBA" id="ARBA00011950"/>
    </source>
</evidence>
<comment type="pathway">
    <text evidence="1">Cofactor biosynthesis; molybdopterin biosynthesis.</text>
</comment>
<name>A0ABY7AKH0_9ALTE</name>
<proteinExistence type="inferred from homology"/>
<evidence type="ECO:0000256" key="1">
    <source>
        <dbReference type="ARBA" id="ARBA00005046"/>
    </source>
</evidence>
<dbReference type="PANTHER" id="PTHR23404">
    <property type="entry name" value="MOLYBDOPTERIN SYNTHASE RELATED"/>
    <property type="match status" value="1"/>
</dbReference>
<comment type="catalytic activity">
    <reaction evidence="11">
        <text>2 [molybdopterin-synthase sulfur-carrier protein]-C-terminal-Gly-aminoethanethioate + cyclic pyranopterin phosphate + H2O = molybdopterin + 2 [molybdopterin-synthase sulfur-carrier protein]-C-terminal Gly-Gly + 2 H(+)</text>
        <dbReference type="Rhea" id="RHEA:26333"/>
        <dbReference type="Rhea" id="RHEA-COMP:12202"/>
        <dbReference type="Rhea" id="RHEA-COMP:19907"/>
        <dbReference type="ChEBI" id="CHEBI:15377"/>
        <dbReference type="ChEBI" id="CHEBI:15378"/>
        <dbReference type="ChEBI" id="CHEBI:58698"/>
        <dbReference type="ChEBI" id="CHEBI:59648"/>
        <dbReference type="ChEBI" id="CHEBI:90778"/>
        <dbReference type="ChEBI" id="CHEBI:232372"/>
        <dbReference type="EC" id="2.8.1.12"/>
    </reaction>
</comment>
<evidence type="ECO:0000256" key="4">
    <source>
        <dbReference type="ARBA" id="ARBA00013858"/>
    </source>
</evidence>
<evidence type="ECO:0000256" key="6">
    <source>
        <dbReference type="ARBA" id="ARBA00026066"/>
    </source>
</evidence>
<comment type="similarity">
    <text evidence="2">Belongs to the MoaE family.</text>
</comment>
<accession>A0ABY7AKH0</accession>
<dbReference type="CDD" id="cd00756">
    <property type="entry name" value="MoaE"/>
    <property type="match status" value="1"/>
</dbReference>
<evidence type="ECO:0000256" key="5">
    <source>
        <dbReference type="ARBA" id="ARBA00023150"/>
    </source>
</evidence>
<evidence type="ECO:0000256" key="2">
    <source>
        <dbReference type="ARBA" id="ARBA00005426"/>
    </source>
</evidence>
<dbReference type="SUPFAM" id="SSF54690">
    <property type="entry name" value="Molybdopterin synthase subunit MoaE"/>
    <property type="match status" value="1"/>
</dbReference>
<evidence type="ECO:0000256" key="7">
    <source>
        <dbReference type="ARBA" id="ARBA00029745"/>
    </source>
</evidence>
<protein>
    <recommendedName>
        <fullName evidence="4">Molybdopterin synthase catalytic subunit</fullName>
        <ecNumber evidence="3">2.8.1.12</ecNumber>
    </recommendedName>
    <alternativeName>
        <fullName evidence="9">MPT synthase subunit 2</fullName>
    </alternativeName>
    <alternativeName>
        <fullName evidence="7">Molybdenum cofactor biosynthesis protein E</fullName>
    </alternativeName>
    <alternativeName>
        <fullName evidence="8">Molybdopterin-converting factor large subunit</fullName>
    </alternativeName>
    <alternativeName>
        <fullName evidence="10">Molybdopterin-converting factor subunit 2</fullName>
    </alternativeName>
</protein>
<dbReference type="GO" id="GO:0030366">
    <property type="term" value="F:molybdopterin synthase activity"/>
    <property type="evidence" value="ECO:0007669"/>
    <property type="project" value="UniProtKB-EC"/>
</dbReference>
<gene>
    <name evidence="12" type="primary">moaE</name>
    <name evidence="12" type="ORF">OLW01_12860</name>
</gene>
<dbReference type="InterPro" id="IPR036563">
    <property type="entry name" value="MoaE_sf"/>
</dbReference>
<evidence type="ECO:0000256" key="8">
    <source>
        <dbReference type="ARBA" id="ARBA00030407"/>
    </source>
</evidence>
<evidence type="ECO:0000313" key="13">
    <source>
        <dbReference type="Proteomes" id="UP001163726"/>
    </source>
</evidence>
<comment type="subunit">
    <text evidence="6">Heterotetramer of 2 MoaD subunits and 2 MoaE subunits. Also stable as homodimer. The enzyme changes between these two forms during catalysis.</text>
</comment>
<sequence length="150" mass="17179">MIKVQTQDFNIAEEYALLSDNNQTDGAVVFFVGLVRDFNQNSQIKSLTLEHYPAMTDKVLTRLEQQAKTRWPVNRVAIVHRVGELNLSEQIVFVGVTSPHRDAAFEAAQFIMDQLKTRAPFWKKEQTMQGEHWVDAKDSDEQAAKAWNNS</sequence>
<evidence type="ECO:0000256" key="11">
    <source>
        <dbReference type="ARBA" id="ARBA00049878"/>
    </source>
</evidence>
<keyword evidence="12" id="KW-0808">Transferase</keyword>
<reference evidence="12" key="1">
    <citation type="submission" date="2022-10" db="EMBL/GenBank/DDBJ databases">
        <title>Catenovulum adriacola sp. nov. isolated in the Harbour of Susak.</title>
        <authorList>
            <person name="Schoch T."/>
            <person name="Reich S.J."/>
            <person name="Stoeferle S."/>
            <person name="Flaiz M."/>
            <person name="Kazda M."/>
            <person name="Riedel C.U."/>
            <person name="Duerre P."/>
        </authorList>
    </citation>
    <scope>NUCLEOTIDE SEQUENCE</scope>
    <source>
        <strain evidence="12">TS8</strain>
    </source>
</reference>
<dbReference type="RefSeq" id="WP_268074318.1">
    <property type="nucleotide sequence ID" value="NZ_CP109965.1"/>
</dbReference>
<evidence type="ECO:0000256" key="9">
    <source>
        <dbReference type="ARBA" id="ARBA00030781"/>
    </source>
</evidence>
<organism evidence="12 13">
    <name type="scientific">Catenovulum adriaticum</name>
    <dbReference type="NCBI Taxonomy" id="2984846"/>
    <lineage>
        <taxon>Bacteria</taxon>
        <taxon>Pseudomonadati</taxon>
        <taxon>Pseudomonadota</taxon>
        <taxon>Gammaproteobacteria</taxon>
        <taxon>Alteromonadales</taxon>
        <taxon>Alteromonadaceae</taxon>
        <taxon>Catenovulum</taxon>
    </lineage>
</organism>
<dbReference type="NCBIfam" id="NF007959">
    <property type="entry name" value="PRK10678.1"/>
    <property type="match status" value="1"/>
</dbReference>
<keyword evidence="5" id="KW-0501">Molybdenum cofactor biosynthesis</keyword>
<dbReference type="EMBL" id="CP109965">
    <property type="protein sequence ID" value="WAJ70019.1"/>
    <property type="molecule type" value="Genomic_DNA"/>
</dbReference>
<evidence type="ECO:0000256" key="10">
    <source>
        <dbReference type="ARBA" id="ARBA00032474"/>
    </source>
</evidence>
<dbReference type="InterPro" id="IPR003448">
    <property type="entry name" value="Mopterin_biosynth_MoaE"/>
</dbReference>
<keyword evidence="13" id="KW-1185">Reference proteome</keyword>
<dbReference type="Proteomes" id="UP001163726">
    <property type="component" value="Chromosome"/>
</dbReference>